<organism evidence="1 2">
    <name type="scientific">Protopolystoma xenopodis</name>
    <dbReference type="NCBI Taxonomy" id="117903"/>
    <lineage>
        <taxon>Eukaryota</taxon>
        <taxon>Metazoa</taxon>
        <taxon>Spiralia</taxon>
        <taxon>Lophotrochozoa</taxon>
        <taxon>Platyhelminthes</taxon>
        <taxon>Monogenea</taxon>
        <taxon>Polyopisthocotylea</taxon>
        <taxon>Polystomatidea</taxon>
        <taxon>Polystomatidae</taxon>
        <taxon>Protopolystoma</taxon>
    </lineage>
</organism>
<accession>A0A3S5FCX9</accession>
<dbReference type="AlphaFoldDB" id="A0A3S5FCX9"/>
<gene>
    <name evidence="1" type="ORF">PXEA_LOCUS8841</name>
</gene>
<dbReference type="Proteomes" id="UP000784294">
    <property type="component" value="Unassembled WGS sequence"/>
</dbReference>
<evidence type="ECO:0000313" key="1">
    <source>
        <dbReference type="EMBL" id="VEL15401.1"/>
    </source>
</evidence>
<protein>
    <submittedName>
        <fullName evidence="1">Uncharacterized protein</fullName>
    </submittedName>
</protein>
<dbReference type="EMBL" id="CAAALY010024501">
    <property type="protein sequence ID" value="VEL15401.1"/>
    <property type="molecule type" value="Genomic_DNA"/>
</dbReference>
<keyword evidence="2" id="KW-1185">Reference proteome</keyword>
<comment type="caution">
    <text evidence="1">The sequence shown here is derived from an EMBL/GenBank/DDBJ whole genome shotgun (WGS) entry which is preliminary data.</text>
</comment>
<reference evidence="1" key="1">
    <citation type="submission" date="2018-11" db="EMBL/GenBank/DDBJ databases">
        <authorList>
            <consortium name="Pathogen Informatics"/>
        </authorList>
    </citation>
    <scope>NUCLEOTIDE SEQUENCE</scope>
</reference>
<name>A0A3S5FCX9_9PLAT</name>
<evidence type="ECO:0000313" key="2">
    <source>
        <dbReference type="Proteomes" id="UP000784294"/>
    </source>
</evidence>
<sequence>MALSCVLACGVCFDAASRPTRNGFGGGALKASCPRRPLSQTPTPGARLFLCGVCPCGLSEVKGSRIARSDCNCFGDLLPLESLQSPLSLS</sequence>
<proteinExistence type="predicted"/>